<reference evidence="2" key="1">
    <citation type="submission" date="2018-12" db="EMBL/GenBank/DDBJ databases">
        <title>Novel natural products biosynthetic potential of the class Ktedonobacteria.</title>
        <authorList>
            <person name="Zheng Y."/>
            <person name="Saitou A."/>
            <person name="Wang C.M."/>
            <person name="Toyoda A."/>
            <person name="Minakuchi Y."/>
            <person name="Sekiguchi Y."/>
            <person name="Ueda K."/>
            <person name="Takano H."/>
            <person name="Sakai Y."/>
            <person name="Yokota A."/>
            <person name="Yabe S."/>
        </authorList>
    </citation>
    <scope>NUCLEOTIDE SEQUENCE</scope>
    <source>
        <strain evidence="2">COM3</strain>
    </source>
</reference>
<organism evidence="2">
    <name type="scientific">Thermosporothrix sp. COM3</name>
    <dbReference type="NCBI Taxonomy" id="2490863"/>
    <lineage>
        <taxon>Bacteria</taxon>
        <taxon>Bacillati</taxon>
        <taxon>Chloroflexota</taxon>
        <taxon>Ktedonobacteria</taxon>
        <taxon>Ktedonobacterales</taxon>
        <taxon>Thermosporotrichaceae</taxon>
        <taxon>Thermosporothrix</taxon>
    </lineage>
</organism>
<gene>
    <name evidence="2" type="ORF">KTC_20710</name>
</gene>
<sequence>MVAQTSSADIANTRFAQKGQQYEETSQAEKRSLHDQTEIIKGGNRRHNRAYPKSFAQLAEIVALLTIIEDGHMLEAIYLLLFSSLSEQSKKLSE</sequence>
<protein>
    <submittedName>
        <fullName evidence="2">Uncharacterized protein</fullName>
    </submittedName>
</protein>
<feature type="region of interest" description="Disordered" evidence="1">
    <location>
        <begin position="1"/>
        <end position="46"/>
    </location>
</feature>
<name>A0A455SIC7_9CHLR</name>
<evidence type="ECO:0000313" key="2">
    <source>
        <dbReference type="EMBL" id="BBH87320.1"/>
    </source>
</evidence>
<evidence type="ECO:0000256" key="1">
    <source>
        <dbReference type="SAM" id="MobiDB-lite"/>
    </source>
</evidence>
<proteinExistence type="predicted"/>
<dbReference type="AlphaFoldDB" id="A0A455SIC7"/>
<feature type="compositionally biased region" description="Basic and acidic residues" evidence="1">
    <location>
        <begin position="27"/>
        <end position="38"/>
    </location>
</feature>
<accession>A0A455SIC7</accession>
<feature type="compositionally biased region" description="Polar residues" evidence="1">
    <location>
        <begin position="1"/>
        <end position="25"/>
    </location>
</feature>
<dbReference type="EMBL" id="AP019376">
    <property type="protein sequence ID" value="BBH87320.1"/>
    <property type="molecule type" value="Genomic_DNA"/>
</dbReference>